<sequence>MKISRRKFLQMTSAGSLGMFLAANGFRLAAQDDAIQIIPSGAELPTADATFRWVDSGDQKAVFWNAFFEKYQEAHPNIHVQYDALPWNEIAQVVPLGVRNGTAHDVFQRPLAVTLAQAVSEGWVAALDDYIPNFAEWKANFPPGVFVEGITGFDGKTYSFPATSNKRTSTHLLYNVEYMQEAGFDPTSGPMSADEFVEVARKITENGAGRYFGFIVGGNQVNRWGDIVLGFARMAGAVCMPVGNFYVDMRTGEMPYTDPLFAEAINVLLRLRDDGSVFPGSLSMNAPEARARMPQGAAGMILQGPWNIPIWLRENPDFNFDIGSQPLLDPDTLIPLTVAPGGDNEIHIYADAPEENKQIAGDIFHYLGTLEGQIAWATYVGAADPAIFAEAIEVADMHELERKALLMFNEQIRVGPSPIVRNQQTADVALELRAVTPSLPEIIQGIYTEQITDIAGALQDLSDRCNAELDRAIAAAQEKGAEVSRDDYVFPNWDPTADYSEENYADLT</sequence>
<feature type="signal peptide" evidence="1">
    <location>
        <begin position="1"/>
        <end position="29"/>
    </location>
</feature>
<dbReference type="Pfam" id="PF01547">
    <property type="entry name" value="SBP_bac_1"/>
    <property type="match status" value="1"/>
</dbReference>
<dbReference type="PANTHER" id="PTHR43649">
    <property type="entry name" value="ARABINOSE-BINDING PROTEIN-RELATED"/>
    <property type="match status" value="1"/>
</dbReference>
<keyword evidence="3" id="KW-1185">Reference proteome</keyword>
<dbReference type="Proteomes" id="UP000594468">
    <property type="component" value="Chromosome"/>
</dbReference>
<name>A0A7S8EC52_9CHLR</name>
<dbReference type="Gene3D" id="3.40.190.10">
    <property type="entry name" value="Periplasmic binding protein-like II"/>
    <property type="match status" value="1"/>
</dbReference>
<reference evidence="2 3" key="1">
    <citation type="submission" date="2020-02" db="EMBL/GenBank/DDBJ databases">
        <authorList>
            <person name="Zheng R.K."/>
            <person name="Sun C.M."/>
        </authorList>
    </citation>
    <scope>NUCLEOTIDE SEQUENCE [LARGE SCALE GENOMIC DNA]</scope>
    <source>
        <strain evidence="3">rifampicinis</strain>
    </source>
</reference>
<dbReference type="AlphaFoldDB" id="A0A7S8EC52"/>
<accession>A0A7S8EC52</accession>
<evidence type="ECO:0000256" key="1">
    <source>
        <dbReference type="SAM" id="SignalP"/>
    </source>
</evidence>
<evidence type="ECO:0000313" key="3">
    <source>
        <dbReference type="Proteomes" id="UP000594468"/>
    </source>
</evidence>
<proteinExistence type="predicted"/>
<dbReference type="InterPro" id="IPR050490">
    <property type="entry name" value="Bact_solute-bd_prot1"/>
</dbReference>
<evidence type="ECO:0000313" key="2">
    <source>
        <dbReference type="EMBL" id="QPC84023.1"/>
    </source>
</evidence>
<dbReference type="InterPro" id="IPR006311">
    <property type="entry name" value="TAT_signal"/>
</dbReference>
<dbReference type="KEGG" id="pmet:G4Y79_06485"/>
<keyword evidence="1" id="KW-0732">Signal</keyword>
<dbReference type="PROSITE" id="PS51318">
    <property type="entry name" value="TAT"/>
    <property type="match status" value="1"/>
</dbReference>
<protein>
    <submittedName>
        <fullName evidence="2">Carbohydrate ABC transporter substrate-binding protein</fullName>
    </submittedName>
</protein>
<feature type="chain" id="PRO_5032305120" evidence="1">
    <location>
        <begin position="30"/>
        <end position="508"/>
    </location>
</feature>
<dbReference type="SUPFAM" id="SSF53850">
    <property type="entry name" value="Periplasmic binding protein-like II"/>
    <property type="match status" value="1"/>
</dbReference>
<dbReference type="EMBL" id="CP062983">
    <property type="protein sequence ID" value="QPC84023.1"/>
    <property type="molecule type" value="Genomic_DNA"/>
</dbReference>
<dbReference type="InterPro" id="IPR006059">
    <property type="entry name" value="SBP"/>
</dbReference>
<dbReference type="RefSeq" id="WP_195172087.1">
    <property type="nucleotide sequence ID" value="NZ_CP062983.1"/>
</dbReference>
<gene>
    <name evidence="2" type="ORF">G4Y79_06485</name>
</gene>
<organism evidence="2 3">
    <name type="scientific">Phototrophicus methaneseepsis</name>
    <dbReference type="NCBI Taxonomy" id="2710758"/>
    <lineage>
        <taxon>Bacteria</taxon>
        <taxon>Bacillati</taxon>
        <taxon>Chloroflexota</taxon>
        <taxon>Candidatus Thermofontia</taxon>
        <taxon>Phototrophicales</taxon>
        <taxon>Phototrophicaceae</taxon>
        <taxon>Phototrophicus</taxon>
    </lineage>
</organism>